<name>A0ABV2GRL4_9HYPH</name>
<proteinExistence type="predicted"/>
<dbReference type="Proteomes" id="UP001549204">
    <property type="component" value="Unassembled WGS sequence"/>
</dbReference>
<feature type="non-terminal residue" evidence="1">
    <location>
        <position position="1"/>
    </location>
</feature>
<dbReference type="EMBL" id="JBEPMC010000007">
    <property type="protein sequence ID" value="MET3580924.1"/>
    <property type="molecule type" value="Genomic_DNA"/>
</dbReference>
<comment type="caution">
    <text evidence="1">The sequence shown here is derived from an EMBL/GenBank/DDBJ whole genome shotgun (WGS) entry which is preliminary data.</text>
</comment>
<evidence type="ECO:0000313" key="2">
    <source>
        <dbReference type="Proteomes" id="UP001549204"/>
    </source>
</evidence>
<keyword evidence="2" id="KW-1185">Reference proteome</keyword>
<organism evidence="1 2">
    <name type="scientific">Mesorhizobium robiniae</name>
    <dbReference type="NCBI Taxonomy" id="559315"/>
    <lineage>
        <taxon>Bacteria</taxon>
        <taxon>Pseudomonadati</taxon>
        <taxon>Pseudomonadota</taxon>
        <taxon>Alphaproteobacteria</taxon>
        <taxon>Hyphomicrobiales</taxon>
        <taxon>Phyllobacteriaceae</taxon>
        <taxon>Mesorhizobium</taxon>
    </lineage>
</organism>
<protein>
    <submittedName>
        <fullName evidence="1">Uncharacterized protein</fullName>
    </submittedName>
</protein>
<accession>A0ABV2GRL4</accession>
<sequence length="62" mass="6557">ESLVPRPHKVGERWLGEAETERGSAICDCPATRGEIGSFGVQTSPRLAIIASGEGILPRKAV</sequence>
<reference evidence="1 2" key="1">
    <citation type="submission" date="2024-06" db="EMBL/GenBank/DDBJ databases">
        <title>Genomic Encyclopedia of Type Strains, Phase IV (KMG-IV): sequencing the most valuable type-strain genomes for metagenomic binning, comparative biology and taxonomic classification.</title>
        <authorList>
            <person name="Goeker M."/>
        </authorList>
    </citation>
    <scope>NUCLEOTIDE SEQUENCE [LARGE SCALE GENOMIC DNA]</scope>
    <source>
        <strain evidence="1 2">DSM 100022</strain>
    </source>
</reference>
<evidence type="ECO:0000313" key="1">
    <source>
        <dbReference type="EMBL" id="MET3580924.1"/>
    </source>
</evidence>
<gene>
    <name evidence="1" type="ORF">ABID19_003970</name>
</gene>